<accession>A0A0A9ELD8</accession>
<feature type="compositionally biased region" description="Basic and acidic residues" evidence="1">
    <location>
        <begin position="11"/>
        <end position="26"/>
    </location>
</feature>
<feature type="region of interest" description="Disordered" evidence="1">
    <location>
        <begin position="1"/>
        <end position="26"/>
    </location>
</feature>
<reference evidence="2" key="1">
    <citation type="submission" date="2014-09" db="EMBL/GenBank/DDBJ databases">
        <authorList>
            <person name="Magalhaes I.L.F."/>
            <person name="Oliveira U."/>
            <person name="Santos F.R."/>
            <person name="Vidigal T.H.D.A."/>
            <person name="Brescovit A.D."/>
            <person name="Santos A.J."/>
        </authorList>
    </citation>
    <scope>NUCLEOTIDE SEQUENCE</scope>
    <source>
        <tissue evidence="2">Shoot tissue taken approximately 20 cm above the soil surface</tissue>
    </source>
</reference>
<protein>
    <submittedName>
        <fullName evidence="2">Uncharacterized protein</fullName>
    </submittedName>
</protein>
<organism evidence="2">
    <name type="scientific">Arundo donax</name>
    <name type="common">Giant reed</name>
    <name type="synonym">Donax arundinaceus</name>
    <dbReference type="NCBI Taxonomy" id="35708"/>
    <lineage>
        <taxon>Eukaryota</taxon>
        <taxon>Viridiplantae</taxon>
        <taxon>Streptophyta</taxon>
        <taxon>Embryophyta</taxon>
        <taxon>Tracheophyta</taxon>
        <taxon>Spermatophyta</taxon>
        <taxon>Magnoliopsida</taxon>
        <taxon>Liliopsida</taxon>
        <taxon>Poales</taxon>
        <taxon>Poaceae</taxon>
        <taxon>PACMAD clade</taxon>
        <taxon>Arundinoideae</taxon>
        <taxon>Arundineae</taxon>
        <taxon>Arundo</taxon>
    </lineage>
</organism>
<sequence length="26" mass="2956">MFAPSSCFSHRINDASERNTEQDAQN</sequence>
<dbReference type="AlphaFoldDB" id="A0A0A9ELD8"/>
<reference evidence="2" key="2">
    <citation type="journal article" date="2015" name="Data Brief">
        <title>Shoot transcriptome of the giant reed, Arundo donax.</title>
        <authorList>
            <person name="Barrero R.A."/>
            <person name="Guerrero F.D."/>
            <person name="Moolhuijzen P."/>
            <person name="Goolsby J.A."/>
            <person name="Tidwell J."/>
            <person name="Bellgard S.E."/>
            <person name="Bellgard M.I."/>
        </authorList>
    </citation>
    <scope>NUCLEOTIDE SEQUENCE</scope>
    <source>
        <tissue evidence="2">Shoot tissue taken approximately 20 cm above the soil surface</tissue>
    </source>
</reference>
<evidence type="ECO:0000256" key="1">
    <source>
        <dbReference type="SAM" id="MobiDB-lite"/>
    </source>
</evidence>
<evidence type="ECO:0000313" key="2">
    <source>
        <dbReference type="EMBL" id="JAE01545.1"/>
    </source>
</evidence>
<proteinExistence type="predicted"/>
<dbReference type="EMBL" id="GBRH01196351">
    <property type="protein sequence ID" value="JAE01545.1"/>
    <property type="molecule type" value="Transcribed_RNA"/>
</dbReference>
<name>A0A0A9ELD8_ARUDO</name>